<dbReference type="Proteomes" id="UP000487117">
    <property type="component" value="Unassembled WGS sequence"/>
</dbReference>
<comment type="caution">
    <text evidence="1">The sequence shown here is derived from an EMBL/GenBank/DDBJ whole genome shotgun (WGS) entry which is preliminary data.</text>
</comment>
<evidence type="ECO:0000313" key="1">
    <source>
        <dbReference type="EMBL" id="KAF1013807.1"/>
    </source>
</evidence>
<accession>A0A7V8FEC0</accession>
<sequence>MGFGTAAGYGGVLSGFVVGMQLLKMDAEAGVSAGVRQHLCSVWPAALQAVPRT</sequence>
<gene>
    <name evidence="1" type="ORF">GAK31_02824</name>
</gene>
<dbReference type="AlphaFoldDB" id="A0A7V8FEC0"/>
<organism evidence="1 2">
    <name type="scientific">Stenotrophomonas maltophilia</name>
    <name type="common">Pseudomonas maltophilia</name>
    <name type="synonym">Xanthomonas maltophilia</name>
    <dbReference type="NCBI Taxonomy" id="40324"/>
    <lineage>
        <taxon>Bacteria</taxon>
        <taxon>Pseudomonadati</taxon>
        <taxon>Pseudomonadota</taxon>
        <taxon>Gammaproteobacteria</taxon>
        <taxon>Lysobacterales</taxon>
        <taxon>Lysobacteraceae</taxon>
        <taxon>Stenotrophomonas</taxon>
        <taxon>Stenotrophomonas maltophilia group</taxon>
    </lineage>
</organism>
<name>A0A7V8FEC0_STEMA</name>
<protein>
    <submittedName>
        <fullName evidence="1">Uncharacterized protein</fullName>
    </submittedName>
</protein>
<proteinExistence type="predicted"/>
<dbReference type="EMBL" id="WNDS01000004">
    <property type="protein sequence ID" value="KAF1013807.1"/>
    <property type="molecule type" value="Genomic_DNA"/>
</dbReference>
<reference evidence="2" key="1">
    <citation type="journal article" date="2020" name="MBio">
        <title>Horizontal gene transfer to a defensive symbiont with a reduced genome amongst a multipartite beetle microbiome.</title>
        <authorList>
            <person name="Waterworth S.C."/>
            <person name="Florez L.V."/>
            <person name="Rees E.R."/>
            <person name="Hertweck C."/>
            <person name="Kaltenpoth M."/>
            <person name="Kwan J.C."/>
        </authorList>
    </citation>
    <scope>NUCLEOTIDE SEQUENCE [LARGE SCALE GENOMIC DNA]</scope>
</reference>
<evidence type="ECO:0000313" key="2">
    <source>
        <dbReference type="Proteomes" id="UP000487117"/>
    </source>
</evidence>